<reference evidence="16" key="1">
    <citation type="journal article" date="2015" name="Nat. Genet.">
        <title>The pineapple genome and the evolution of CAM photosynthesis.</title>
        <authorList>
            <person name="Ming R."/>
            <person name="VanBuren R."/>
            <person name="Wai C.M."/>
            <person name="Tang H."/>
            <person name="Schatz M.C."/>
            <person name="Bowers J.E."/>
            <person name="Lyons E."/>
            <person name="Wang M.L."/>
            <person name="Chen J."/>
            <person name="Biggers E."/>
            <person name="Zhang J."/>
            <person name="Huang L."/>
            <person name="Zhang L."/>
            <person name="Miao W."/>
            <person name="Zhang J."/>
            <person name="Ye Z."/>
            <person name="Miao C."/>
            <person name="Lin Z."/>
            <person name="Wang H."/>
            <person name="Zhou H."/>
            <person name="Yim W.C."/>
            <person name="Priest H.D."/>
            <person name="Zheng C."/>
            <person name="Woodhouse M."/>
            <person name="Edger P.P."/>
            <person name="Guyot R."/>
            <person name="Guo H.B."/>
            <person name="Guo H."/>
            <person name="Zheng G."/>
            <person name="Singh R."/>
            <person name="Sharma A."/>
            <person name="Min X."/>
            <person name="Zheng Y."/>
            <person name="Lee H."/>
            <person name="Gurtowski J."/>
            <person name="Sedlazeck F.J."/>
            <person name="Harkess A."/>
            <person name="McKain M.R."/>
            <person name="Liao Z."/>
            <person name="Fang J."/>
            <person name="Liu J."/>
            <person name="Zhang X."/>
            <person name="Zhang Q."/>
            <person name="Hu W."/>
            <person name="Qin Y."/>
            <person name="Wang K."/>
            <person name="Chen L.Y."/>
            <person name="Shirley N."/>
            <person name="Lin Y.R."/>
            <person name="Liu L.Y."/>
            <person name="Hernandez A.G."/>
            <person name="Wright C.L."/>
            <person name="Bulone V."/>
            <person name="Tuskan G.A."/>
            <person name="Heath K."/>
            <person name="Zee F."/>
            <person name="Moore P.H."/>
            <person name="Sunkar R."/>
            <person name="Leebens-Mack J.H."/>
            <person name="Mockler T."/>
            <person name="Bennetzen J.L."/>
            <person name="Freeling M."/>
            <person name="Sankoff D."/>
            <person name="Paterson A.H."/>
            <person name="Zhu X."/>
            <person name="Yang X."/>
            <person name="Smith J.A."/>
            <person name="Cushman J.C."/>
            <person name="Paull R.E."/>
            <person name="Yu Q."/>
        </authorList>
    </citation>
    <scope>NUCLEOTIDE SEQUENCE [LARGE SCALE GENOMIC DNA]</scope>
    <source>
        <strain evidence="16">cv. F153</strain>
    </source>
</reference>
<evidence type="ECO:0000256" key="9">
    <source>
        <dbReference type="ARBA" id="ARBA00023211"/>
    </source>
</evidence>
<dbReference type="RefSeq" id="XP_020101994.1">
    <property type="nucleotide sequence ID" value="XM_020246405.1"/>
</dbReference>
<evidence type="ECO:0000256" key="6">
    <source>
        <dbReference type="ARBA" id="ARBA00022741"/>
    </source>
</evidence>
<comment type="cofactor">
    <cofactor evidence="1">
        <name>Mn(2+)</name>
        <dbReference type="ChEBI" id="CHEBI:29035"/>
    </cofactor>
</comment>
<dbReference type="SUPFAM" id="SSF56112">
    <property type="entry name" value="Protein kinase-like (PK-like)"/>
    <property type="match status" value="1"/>
</dbReference>
<dbReference type="PANTHER" id="PTHR43895:SF65">
    <property type="entry name" value="CBL-INTERACTING PROTEIN KINASE 21"/>
    <property type="match status" value="1"/>
</dbReference>
<evidence type="ECO:0000256" key="7">
    <source>
        <dbReference type="ARBA" id="ARBA00022777"/>
    </source>
</evidence>
<evidence type="ECO:0000256" key="5">
    <source>
        <dbReference type="ARBA" id="ARBA00022679"/>
    </source>
</evidence>
<dbReference type="GO" id="GO:0005524">
    <property type="term" value="F:ATP binding"/>
    <property type="evidence" value="ECO:0007669"/>
    <property type="project" value="UniProtKB-UniRule"/>
</dbReference>
<feature type="binding site" evidence="12">
    <location>
        <position position="42"/>
    </location>
    <ligand>
        <name>ATP</name>
        <dbReference type="ChEBI" id="CHEBI:30616"/>
    </ligand>
</feature>
<name>A0A6P5G0U8_ANACO</name>
<keyword evidence="7" id="KW-0418">Kinase</keyword>
<keyword evidence="16" id="KW-1185">Reference proteome</keyword>
<dbReference type="AlphaFoldDB" id="A0A6P5G0U8"/>
<dbReference type="Gene3D" id="3.30.310.80">
    <property type="entry name" value="Kinase associated domain 1, KA1"/>
    <property type="match status" value="1"/>
</dbReference>
<dbReference type="InterPro" id="IPR000719">
    <property type="entry name" value="Prot_kinase_dom"/>
</dbReference>
<keyword evidence="8 12" id="KW-0067">ATP-binding</keyword>
<sequence>MDGGEAMRVGPYLIGRTIGEGSFAKVKAARRADTGGAGFALKIILRSRVGSDLKIHDQIKREIGTLKMLRHPNVVRLYEVLASKTKIFLVLEHVTGGELFDKIESKGRISEREGRKLFQQLIDAVSYCHDKGVYHRDLKPENVLLDAKGNIKISDFGLSALPQQIGVDGLLHTTCGSPNYVAPEVLANRGYDGAKSDLWSCGVILYVILTGCLPFDDQNLTLLYHKISKSEVHIPKWLSPGAQNLIKRMLDPNPITRINMDQLKEDNWFKQDYVPVMPEGDEEEDMLSDDESCVIKEVAEADHGHENTHNHINAFELIGMCSSLDLSGFFEQEDVSERRIRFTSTLSPKDLFDRIEEIVTEMGFHVRKGHAKLKVIQPCKGSTCPRSLLMVVEVFEINSSLYVVELRKSHGVSASYRQICAKILDDLGVCKSADVATTNQSLMQEHSTAALEGERKFTIAAA</sequence>
<evidence type="ECO:0000259" key="15">
    <source>
        <dbReference type="PROSITE" id="PS50816"/>
    </source>
</evidence>
<dbReference type="Gene3D" id="3.30.200.20">
    <property type="entry name" value="Phosphorylase Kinase, domain 1"/>
    <property type="match status" value="1"/>
</dbReference>
<dbReference type="PROSITE" id="PS00107">
    <property type="entry name" value="PROTEIN_KINASE_ATP"/>
    <property type="match status" value="1"/>
</dbReference>
<dbReference type="GeneID" id="109719630"/>
<evidence type="ECO:0000259" key="14">
    <source>
        <dbReference type="PROSITE" id="PS50011"/>
    </source>
</evidence>
<comment type="catalytic activity">
    <reaction evidence="11">
        <text>L-seryl-[protein] + ATP = O-phospho-L-seryl-[protein] + ADP + H(+)</text>
        <dbReference type="Rhea" id="RHEA:17989"/>
        <dbReference type="Rhea" id="RHEA-COMP:9863"/>
        <dbReference type="Rhea" id="RHEA-COMP:11604"/>
        <dbReference type="ChEBI" id="CHEBI:15378"/>
        <dbReference type="ChEBI" id="CHEBI:29999"/>
        <dbReference type="ChEBI" id="CHEBI:30616"/>
        <dbReference type="ChEBI" id="CHEBI:83421"/>
        <dbReference type="ChEBI" id="CHEBI:456216"/>
        <dbReference type="EC" id="2.7.11.1"/>
    </reaction>
</comment>
<dbReference type="GO" id="GO:0004674">
    <property type="term" value="F:protein serine/threonine kinase activity"/>
    <property type="evidence" value="ECO:0007669"/>
    <property type="project" value="UniProtKB-KW"/>
</dbReference>
<evidence type="ECO:0000256" key="1">
    <source>
        <dbReference type="ARBA" id="ARBA00001936"/>
    </source>
</evidence>
<dbReference type="InterPro" id="IPR018451">
    <property type="entry name" value="NAF/FISL_domain"/>
</dbReference>
<evidence type="ECO:0000256" key="4">
    <source>
        <dbReference type="ARBA" id="ARBA00022527"/>
    </source>
</evidence>
<evidence type="ECO:0000256" key="13">
    <source>
        <dbReference type="RuleBase" id="RU000304"/>
    </source>
</evidence>
<feature type="domain" description="Protein kinase" evidence="14">
    <location>
        <begin position="12"/>
        <end position="269"/>
    </location>
</feature>
<comment type="similarity">
    <text evidence="2">Belongs to the protein kinase superfamily. CAMK Ser/Thr protein kinase family. SNF1 subfamily.</text>
</comment>
<dbReference type="InterPro" id="IPR017441">
    <property type="entry name" value="Protein_kinase_ATP_BS"/>
</dbReference>
<keyword evidence="6 12" id="KW-0547">Nucleotide-binding</keyword>
<dbReference type="Pfam" id="PF03822">
    <property type="entry name" value="NAF"/>
    <property type="match status" value="1"/>
</dbReference>
<dbReference type="Pfam" id="PF00069">
    <property type="entry name" value="Pkinase"/>
    <property type="match status" value="1"/>
</dbReference>
<proteinExistence type="inferred from homology"/>
<evidence type="ECO:0000256" key="2">
    <source>
        <dbReference type="ARBA" id="ARBA00006234"/>
    </source>
</evidence>
<dbReference type="FunFam" id="3.30.310.80:FF:000015">
    <property type="entry name" value="Non-specific serine/threonine protein kinase"/>
    <property type="match status" value="1"/>
</dbReference>
<evidence type="ECO:0000256" key="3">
    <source>
        <dbReference type="ARBA" id="ARBA00012513"/>
    </source>
</evidence>
<dbReference type="FunFam" id="3.30.200.20:FF:000042">
    <property type="entry name" value="Aurora kinase A"/>
    <property type="match status" value="1"/>
</dbReference>
<dbReference type="PROSITE" id="PS00108">
    <property type="entry name" value="PROTEIN_KINASE_ST"/>
    <property type="match status" value="1"/>
</dbReference>
<evidence type="ECO:0000313" key="16">
    <source>
        <dbReference type="Proteomes" id="UP000515123"/>
    </source>
</evidence>
<dbReference type="InterPro" id="IPR004041">
    <property type="entry name" value="NAF_dom"/>
</dbReference>
<dbReference type="EC" id="2.7.11.1" evidence="3"/>
<dbReference type="GO" id="GO:0007165">
    <property type="term" value="P:signal transduction"/>
    <property type="evidence" value="ECO:0007669"/>
    <property type="project" value="InterPro"/>
</dbReference>
<dbReference type="PROSITE" id="PS50011">
    <property type="entry name" value="PROTEIN_KINASE_DOM"/>
    <property type="match status" value="1"/>
</dbReference>
<organism evidence="16 17">
    <name type="scientific">Ananas comosus</name>
    <name type="common">Pineapple</name>
    <name type="synonym">Ananas ananas</name>
    <dbReference type="NCBI Taxonomy" id="4615"/>
    <lineage>
        <taxon>Eukaryota</taxon>
        <taxon>Viridiplantae</taxon>
        <taxon>Streptophyta</taxon>
        <taxon>Embryophyta</taxon>
        <taxon>Tracheophyta</taxon>
        <taxon>Spermatophyta</taxon>
        <taxon>Magnoliopsida</taxon>
        <taxon>Liliopsida</taxon>
        <taxon>Poales</taxon>
        <taxon>Bromeliaceae</taxon>
        <taxon>Bromelioideae</taxon>
        <taxon>Ananas</taxon>
    </lineage>
</organism>
<evidence type="ECO:0000256" key="10">
    <source>
        <dbReference type="ARBA" id="ARBA00047899"/>
    </source>
</evidence>
<dbReference type="CDD" id="cd12195">
    <property type="entry name" value="CIPK_C"/>
    <property type="match status" value="1"/>
</dbReference>
<protein>
    <recommendedName>
        <fullName evidence="3">non-specific serine/threonine protein kinase</fullName>
        <ecNumber evidence="3">2.7.11.1</ecNumber>
    </recommendedName>
</protein>
<gene>
    <name evidence="17" type="primary">LOC109719630</name>
</gene>
<dbReference type="InterPro" id="IPR011009">
    <property type="entry name" value="Kinase-like_dom_sf"/>
</dbReference>
<keyword evidence="9" id="KW-0464">Manganese</keyword>
<dbReference type="PROSITE" id="PS50816">
    <property type="entry name" value="NAF"/>
    <property type="match status" value="1"/>
</dbReference>
<evidence type="ECO:0000256" key="8">
    <source>
        <dbReference type="ARBA" id="ARBA00022840"/>
    </source>
</evidence>
<dbReference type="Proteomes" id="UP000515123">
    <property type="component" value="Linkage group 13"/>
</dbReference>
<dbReference type="InterPro" id="IPR008271">
    <property type="entry name" value="Ser/Thr_kinase_AS"/>
</dbReference>
<evidence type="ECO:0000313" key="17">
    <source>
        <dbReference type="RefSeq" id="XP_020101994.1"/>
    </source>
</evidence>
<dbReference type="OrthoDB" id="193931at2759"/>
<evidence type="ECO:0000256" key="11">
    <source>
        <dbReference type="ARBA" id="ARBA00048679"/>
    </source>
</evidence>
<dbReference type="PANTHER" id="PTHR43895">
    <property type="entry name" value="CALCIUM/CALMODULIN-DEPENDENT PROTEIN KINASE KINASE-RELATED"/>
    <property type="match status" value="1"/>
</dbReference>
<comment type="catalytic activity">
    <reaction evidence="10">
        <text>L-threonyl-[protein] + ATP = O-phospho-L-threonyl-[protein] + ADP + H(+)</text>
        <dbReference type="Rhea" id="RHEA:46608"/>
        <dbReference type="Rhea" id="RHEA-COMP:11060"/>
        <dbReference type="Rhea" id="RHEA-COMP:11605"/>
        <dbReference type="ChEBI" id="CHEBI:15378"/>
        <dbReference type="ChEBI" id="CHEBI:30013"/>
        <dbReference type="ChEBI" id="CHEBI:30616"/>
        <dbReference type="ChEBI" id="CHEBI:61977"/>
        <dbReference type="ChEBI" id="CHEBI:456216"/>
        <dbReference type="EC" id="2.7.11.1"/>
    </reaction>
</comment>
<feature type="domain" description="NAF" evidence="15">
    <location>
        <begin position="307"/>
        <end position="331"/>
    </location>
</feature>
<dbReference type="Gene3D" id="1.10.510.10">
    <property type="entry name" value="Transferase(Phosphotransferase) domain 1"/>
    <property type="match status" value="1"/>
</dbReference>
<accession>A0A6P5G0U8</accession>
<dbReference type="SMART" id="SM00220">
    <property type="entry name" value="S_TKc"/>
    <property type="match status" value="1"/>
</dbReference>
<reference evidence="17" key="2">
    <citation type="submission" date="2025-08" db="UniProtKB">
        <authorList>
            <consortium name="RefSeq"/>
        </authorList>
    </citation>
    <scope>IDENTIFICATION</scope>
    <source>
        <tissue evidence="17">Leaf</tissue>
    </source>
</reference>
<keyword evidence="5" id="KW-0808">Transferase</keyword>
<keyword evidence="4 13" id="KW-0723">Serine/threonine-protein kinase</keyword>
<evidence type="ECO:0000256" key="12">
    <source>
        <dbReference type="PROSITE-ProRule" id="PRU10141"/>
    </source>
</evidence>
<dbReference type="FunFam" id="1.10.510.10:FF:000279">
    <property type="entry name" value="Non-specific serine/threonine protein kinase"/>
    <property type="match status" value="1"/>
</dbReference>